<organism evidence="3 4">
    <name type="scientific">Endozoicomonas euniceicola</name>
    <dbReference type="NCBI Taxonomy" id="1234143"/>
    <lineage>
        <taxon>Bacteria</taxon>
        <taxon>Pseudomonadati</taxon>
        <taxon>Pseudomonadota</taxon>
        <taxon>Gammaproteobacteria</taxon>
        <taxon>Oceanospirillales</taxon>
        <taxon>Endozoicomonadaceae</taxon>
        <taxon>Endozoicomonas</taxon>
    </lineage>
</organism>
<reference evidence="3" key="1">
    <citation type="submission" date="2022-10" db="EMBL/GenBank/DDBJ databases">
        <title>Completed Genome Sequence of two octocoral isolated bacterium, Endozoicomonas euniceicola EF212T and Endozoicomonas gorgoniicola PS125T.</title>
        <authorList>
            <person name="Chiou Y.-J."/>
            <person name="Chen Y.-H."/>
        </authorList>
    </citation>
    <scope>NUCLEOTIDE SEQUENCE</scope>
    <source>
        <strain evidence="3">EF212</strain>
    </source>
</reference>
<evidence type="ECO:0000256" key="1">
    <source>
        <dbReference type="ARBA" id="ARBA00023172"/>
    </source>
</evidence>
<sequence>MPVNKFFTEIEIKELIFKNSTLPFGYRNAALILGAVYWGLTPSELSLLRLKDVMHEEGVFYKAWIVPESIAYNGFARELQTSDKILPFFEKYMKWRSSFNIFPSSSHLFRHSQGQSPFFINDIYRAYKLSPSKTGNPDSQAKSMSNKLMQLIGNANINGATPSTFRDTFVREMYKKGCQYNELKLVSGIRKKETIDRKISPNEIELCNIYQSIFT</sequence>
<name>A0ABY6GU50_9GAMM</name>
<dbReference type="RefSeq" id="WP_262598611.1">
    <property type="nucleotide sequence ID" value="NZ_CP103300.1"/>
</dbReference>
<dbReference type="PROSITE" id="PS51898">
    <property type="entry name" value="TYR_RECOMBINASE"/>
    <property type="match status" value="1"/>
</dbReference>
<dbReference type="CDD" id="cd00397">
    <property type="entry name" value="DNA_BRE_C"/>
    <property type="match status" value="1"/>
</dbReference>
<keyword evidence="4" id="KW-1185">Reference proteome</keyword>
<protein>
    <submittedName>
        <fullName evidence="3">Site-specific integrase</fullName>
    </submittedName>
</protein>
<keyword evidence="1" id="KW-0233">DNA recombination</keyword>
<accession>A0ABY6GU50</accession>
<proteinExistence type="predicted"/>
<dbReference type="InterPro" id="IPR013762">
    <property type="entry name" value="Integrase-like_cat_sf"/>
</dbReference>
<dbReference type="Gene3D" id="1.10.443.10">
    <property type="entry name" value="Intergrase catalytic core"/>
    <property type="match status" value="1"/>
</dbReference>
<dbReference type="EMBL" id="CP103300">
    <property type="protein sequence ID" value="UYM16312.1"/>
    <property type="molecule type" value="Genomic_DNA"/>
</dbReference>
<feature type="domain" description="Tyr recombinase" evidence="2">
    <location>
        <begin position="2"/>
        <end position="215"/>
    </location>
</feature>
<dbReference type="InterPro" id="IPR002104">
    <property type="entry name" value="Integrase_catalytic"/>
</dbReference>
<dbReference type="InterPro" id="IPR011010">
    <property type="entry name" value="DNA_brk_join_enz"/>
</dbReference>
<dbReference type="Proteomes" id="UP001163255">
    <property type="component" value="Chromosome"/>
</dbReference>
<evidence type="ECO:0000313" key="3">
    <source>
        <dbReference type="EMBL" id="UYM16312.1"/>
    </source>
</evidence>
<dbReference type="SUPFAM" id="SSF56349">
    <property type="entry name" value="DNA breaking-rejoining enzymes"/>
    <property type="match status" value="1"/>
</dbReference>
<evidence type="ECO:0000313" key="4">
    <source>
        <dbReference type="Proteomes" id="UP001163255"/>
    </source>
</evidence>
<evidence type="ECO:0000259" key="2">
    <source>
        <dbReference type="PROSITE" id="PS51898"/>
    </source>
</evidence>
<gene>
    <name evidence="3" type="ORF">NX720_26550</name>
</gene>